<evidence type="ECO:0000313" key="3">
    <source>
        <dbReference type="Proteomes" id="UP001551482"/>
    </source>
</evidence>
<feature type="transmembrane region" description="Helical" evidence="1">
    <location>
        <begin position="77"/>
        <end position="95"/>
    </location>
</feature>
<keyword evidence="1" id="KW-0472">Membrane</keyword>
<dbReference type="Proteomes" id="UP001551482">
    <property type="component" value="Unassembled WGS sequence"/>
</dbReference>
<protein>
    <submittedName>
        <fullName evidence="2">Uncharacterized protein</fullName>
    </submittedName>
</protein>
<accession>A0ABV3DNE1</accession>
<feature type="transmembrane region" description="Helical" evidence="1">
    <location>
        <begin position="148"/>
        <end position="169"/>
    </location>
</feature>
<comment type="caution">
    <text evidence="2">The sequence shown here is derived from an EMBL/GenBank/DDBJ whole genome shotgun (WGS) entry which is preliminary data.</text>
</comment>
<keyword evidence="3" id="KW-1185">Reference proteome</keyword>
<feature type="transmembrane region" description="Helical" evidence="1">
    <location>
        <begin position="116"/>
        <end position="142"/>
    </location>
</feature>
<dbReference type="EMBL" id="JBEZFP010000082">
    <property type="protein sequence ID" value="MEU8137211.1"/>
    <property type="molecule type" value="Genomic_DNA"/>
</dbReference>
<evidence type="ECO:0000256" key="1">
    <source>
        <dbReference type="SAM" id="Phobius"/>
    </source>
</evidence>
<feature type="transmembrane region" description="Helical" evidence="1">
    <location>
        <begin position="45"/>
        <end position="65"/>
    </location>
</feature>
<reference evidence="2 3" key="1">
    <citation type="submission" date="2024-06" db="EMBL/GenBank/DDBJ databases">
        <title>The Natural Products Discovery Center: Release of the First 8490 Sequenced Strains for Exploring Actinobacteria Biosynthetic Diversity.</title>
        <authorList>
            <person name="Kalkreuter E."/>
            <person name="Kautsar S.A."/>
            <person name="Yang D."/>
            <person name="Bader C.D."/>
            <person name="Teijaro C.N."/>
            <person name="Fluegel L."/>
            <person name="Davis C.M."/>
            <person name="Simpson J.R."/>
            <person name="Lauterbach L."/>
            <person name="Steele A.D."/>
            <person name="Gui C."/>
            <person name="Meng S."/>
            <person name="Li G."/>
            <person name="Viehrig K."/>
            <person name="Ye F."/>
            <person name="Su P."/>
            <person name="Kiefer A.F."/>
            <person name="Nichols A."/>
            <person name="Cepeda A.J."/>
            <person name="Yan W."/>
            <person name="Fan B."/>
            <person name="Jiang Y."/>
            <person name="Adhikari A."/>
            <person name="Zheng C.-J."/>
            <person name="Schuster L."/>
            <person name="Cowan T.M."/>
            <person name="Smanski M.J."/>
            <person name="Chevrette M.G."/>
            <person name="De Carvalho L.P.S."/>
            <person name="Shen B."/>
        </authorList>
    </citation>
    <scope>NUCLEOTIDE SEQUENCE [LARGE SCALE GENOMIC DNA]</scope>
    <source>
        <strain evidence="2 3">NPDC048946</strain>
    </source>
</reference>
<proteinExistence type="predicted"/>
<organism evidence="2 3">
    <name type="scientific">Streptodolium elevatio</name>
    <dbReference type="NCBI Taxonomy" id="3157996"/>
    <lineage>
        <taxon>Bacteria</taxon>
        <taxon>Bacillati</taxon>
        <taxon>Actinomycetota</taxon>
        <taxon>Actinomycetes</taxon>
        <taxon>Kitasatosporales</taxon>
        <taxon>Streptomycetaceae</taxon>
        <taxon>Streptodolium</taxon>
    </lineage>
</organism>
<name>A0ABV3DNE1_9ACTN</name>
<keyword evidence="1" id="KW-1133">Transmembrane helix</keyword>
<sequence length="181" mass="19103">MGYLRSFVPWVAFAAVSTADWRWGAAVGLFAAASSVLRGRRTGESADLLTVSTAGFFAVLTAVAFTDPGSPVRHWTAAASVAWLAVTAWASIAARKPFTLVIAKRTVPREIWAKPAFLRINTVLTAVWAASFTLTAATLVALREAGTGGGGASTAVQVLGFVLPALFTARYPEYARRRATA</sequence>
<evidence type="ECO:0000313" key="2">
    <source>
        <dbReference type="EMBL" id="MEU8137211.1"/>
    </source>
</evidence>
<keyword evidence="1" id="KW-0812">Transmembrane</keyword>
<dbReference type="RefSeq" id="WP_358358777.1">
    <property type="nucleotide sequence ID" value="NZ_JBEZFP010000082.1"/>
</dbReference>
<gene>
    <name evidence="2" type="ORF">AB0C36_27295</name>
</gene>